<name>A0ABQ8YEN8_9EUKA</name>
<dbReference type="Pfam" id="PF02036">
    <property type="entry name" value="SCP2"/>
    <property type="match status" value="1"/>
</dbReference>
<dbReference type="SUPFAM" id="SSF55718">
    <property type="entry name" value="SCP-like"/>
    <property type="match status" value="1"/>
</dbReference>
<dbReference type="PANTHER" id="PTHR22571:SF51">
    <property type="entry name" value="FILAGGRIN"/>
    <property type="match status" value="1"/>
</dbReference>
<evidence type="ECO:0000313" key="4">
    <source>
        <dbReference type="Proteomes" id="UP001150062"/>
    </source>
</evidence>
<dbReference type="InterPro" id="IPR003033">
    <property type="entry name" value="SCP2_sterol-bd_dom"/>
</dbReference>
<feature type="compositionally biased region" description="Basic and acidic residues" evidence="1">
    <location>
        <begin position="154"/>
        <end position="196"/>
    </location>
</feature>
<dbReference type="InterPro" id="IPR052503">
    <property type="entry name" value="S100-fused_Epidermal_Struct"/>
</dbReference>
<keyword evidence="4" id="KW-1185">Reference proteome</keyword>
<evidence type="ECO:0000256" key="1">
    <source>
        <dbReference type="SAM" id="MobiDB-lite"/>
    </source>
</evidence>
<dbReference type="Proteomes" id="UP001150062">
    <property type="component" value="Unassembled WGS sequence"/>
</dbReference>
<reference evidence="3" key="1">
    <citation type="submission" date="2022-08" db="EMBL/GenBank/DDBJ databases">
        <title>Novel sulfate-reducing endosymbionts in the free-living metamonad Anaeramoeba.</title>
        <authorList>
            <person name="Jerlstrom-Hultqvist J."/>
            <person name="Cepicka I."/>
            <person name="Gallot-Lavallee L."/>
            <person name="Salas-Leiva D."/>
            <person name="Curtis B.A."/>
            <person name="Zahonova K."/>
            <person name="Pipaliya S."/>
            <person name="Dacks J."/>
            <person name="Roger A.J."/>
        </authorList>
    </citation>
    <scope>NUCLEOTIDE SEQUENCE</scope>
    <source>
        <strain evidence="3">Schooner1</strain>
    </source>
</reference>
<protein>
    <submittedName>
        <fullName evidence="3">Chascon</fullName>
    </submittedName>
</protein>
<gene>
    <name evidence="3" type="ORF">M0813_02925</name>
</gene>
<evidence type="ECO:0000313" key="3">
    <source>
        <dbReference type="EMBL" id="KAJ6243065.1"/>
    </source>
</evidence>
<feature type="domain" description="SCP2" evidence="2">
    <location>
        <begin position="27"/>
        <end position="108"/>
    </location>
</feature>
<comment type="caution">
    <text evidence="3">The sequence shown here is derived from an EMBL/GenBank/DDBJ whole genome shotgun (WGS) entry which is preliminary data.</text>
</comment>
<organism evidence="3 4">
    <name type="scientific">Anaeramoeba flamelloides</name>
    <dbReference type="NCBI Taxonomy" id="1746091"/>
    <lineage>
        <taxon>Eukaryota</taxon>
        <taxon>Metamonada</taxon>
        <taxon>Anaeramoebidae</taxon>
        <taxon>Anaeramoeba</taxon>
    </lineage>
</organism>
<dbReference type="InterPro" id="IPR036527">
    <property type="entry name" value="SCP2_sterol-bd_dom_sf"/>
</dbReference>
<feature type="region of interest" description="Disordered" evidence="1">
    <location>
        <begin position="126"/>
        <end position="199"/>
    </location>
</feature>
<proteinExistence type="predicted"/>
<dbReference type="EMBL" id="JAOAOG010000173">
    <property type="protein sequence ID" value="KAJ6243065.1"/>
    <property type="molecule type" value="Genomic_DNA"/>
</dbReference>
<sequence>MNSLSQDLKTIFEFLHECYIGKEDQTGIFNFEIKRKDEEDLLTSIIIKGNSIQIDFELHEKGSCVVKCDEKTLLQMFTGELEPSVAVMFGQIQVEGDLNSLLSFSQSFDISKENYLKFKQKTKPLTTSKPFPKKEEEKVVKEKEEEEEEEQKEEEQKEKENKNENENEKEIQKKKENSSAEEKEEIKEQSKEENKKQPSTHLAIAFRFAVWSCEQPEFESKVLFNVLDVDLQSVVMKLSPQTVIIEELNQENNKEKENKKEMEKEKEKEKEKVDEEKETENEKEKEKQKEKQKEIEIEKEKFEQEISEEEYMVIFNCFEKPLIQYLTGEYTLLEMFDRTSEEEFSLWELESGFAQVLDQTLSLSKEKYREFVQEQKEQIENEDIESTKIKKLSLNAIALLTAGAFNIMDSMKKLSNTKKVKTVKKETEQLFEKAKNTEAYSKFSGNTQKMVFKIKNSQSYSKLTNESKQIYQKFIASDRWSSTKNETKQMYQKLKEKDYKEKTIKGTKQVYQVAKHGTQEMIGKIKQSNTYEKVKKETEDLLEKIMANETVSNLVNKTNKRVKDIKNSPKSQKVSEKINEKIKEGKEIINEKRGVESNNEDPFNYETLSNLINEKKEF</sequence>
<evidence type="ECO:0000259" key="2">
    <source>
        <dbReference type="Pfam" id="PF02036"/>
    </source>
</evidence>
<dbReference type="Gene3D" id="3.30.1050.10">
    <property type="entry name" value="SCP2 sterol-binding domain"/>
    <property type="match status" value="1"/>
</dbReference>
<dbReference type="PANTHER" id="PTHR22571">
    <property type="entry name" value="FILAGGRIN-RELATED"/>
    <property type="match status" value="1"/>
</dbReference>
<accession>A0ABQ8YEN8</accession>
<feature type="region of interest" description="Disordered" evidence="1">
    <location>
        <begin position="253"/>
        <end position="294"/>
    </location>
</feature>
<feature type="compositionally biased region" description="Acidic residues" evidence="1">
    <location>
        <begin position="144"/>
        <end position="153"/>
    </location>
</feature>
<feature type="compositionally biased region" description="Basic and acidic residues" evidence="1">
    <location>
        <begin position="132"/>
        <end position="143"/>
    </location>
</feature>